<proteinExistence type="predicted"/>
<dbReference type="KEGG" id="dpg:DESPIGER_0148"/>
<dbReference type="SUPFAM" id="SSF161266">
    <property type="entry name" value="Gam-like"/>
    <property type="match status" value="1"/>
</dbReference>
<dbReference type="RefSeq" id="WP_072331759.1">
    <property type="nucleotide sequence ID" value="NZ_LT630450.1"/>
</dbReference>
<gene>
    <name evidence="1" type="ORF">DESPIGER_0148</name>
</gene>
<dbReference type="InterPro" id="IPR009951">
    <property type="entry name" value="Host-nuc_inhib_Gam"/>
</dbReference>
<dbReference type="GO" id="GO:0042262">
    <property type="term" value="P:DNA protection"/>
    <property type="evidence" value="ECO:0007669"/>
    <property type="project" value="InterPro"/>
</dbReference>
<evidence type="ECO:0000313" key="1">
    <source>
        <dbReference type="EMBL" id="SFV72050.1"/>
    </source>
</evidence>
<dbReference type="EMBL" id="LT630450">
    <property type="protein sequence ID" value="SFV72050.1"/>
    <property type="molecule type" value="Genomic_DNA"/>
</dbReference>
<name>A0A1K1LBG2_9BACT</name>
<dbReference type="AlphaFoldDB" id="A0A1K1LBG2"/>
<dbReference type="Gene3D" id="1.20.5.170">
    <property type="match status" value="1"/>
</dbReference>
<organism evidence="1 2">
    <name type="scientific">Desulfovibrio piger</name>
    <dbReference type="NCBI Taxonomy" id="901"/>
    <lineage>
        <taxon>Bacteria</taxon>
        <taxon>Pseudomonadati</taxon>
        <taxon>Thermodesulfobacteriota</taxon>
        <taxon>Desulfovibrionia</taxon>
        <taxon>Desulfovibrionales</taxon>
        <taxon>Desulfovibrionaceae</taxon>
        <taxon>Desulfovibrio</taxon>
    </lineage>
</organism>
<protein>
    <submittedName>
        <fullName evidence="1">Host-nuclease inhibitor protein Gam, putative</fullName>
    </submittedName>
</protein>
<reference evidence="2" key="1">
    <citation type="submission" date="2016-10" db="EMBL/GenBank/DDBJ databases">
        <authorList>
            <person name="Wegmann U."/>
        </authorList>
    </citation>
    <scope>NUCLEOTIDE SEQUENCE [LARGE SCALE GENOMIC DNA]</scope>
</reference>
<dbReference type="GO" id="GO:0003690">
    <property type="term" value="F:double-stranded DNA binding"/>
    <property type="evidence" value="ECO:0007669"/>
    <property type="project" value="InterPro"/>
</dbReference>
<evidence type="ECO:0000313" key="2">
    <source>
        <dbReference type="Proteomes" id="UP000186323"/>
    </source>
</evidence>
<sequence>MTKRVKPVLNIPVVNTVEDADAILAEIAARKRQISLHEIALKEDVDKLKTECAARCEPLKKDIEAREQALMQFALARREELFKGRKSRELTFGIIGFRVSSSLRTIKKMTWERVLGVLKERGMTNCIRIKEEVDKEALRTLGPNTLADVGCKLVQEDGFFYELNETELEGNRT</sequence>
<accession>A0A1K1LBG2</accession>
<keyword evidence="2" id="KW-1185">Reference proteome</keyword>
<dbReference type="OrthoDB" id="5461114at2"/>
<dbReference type="Proteomes" id="UP000186323">
    <property type="component" value="Chromosome I"/>
</dbReference>
<dbReference type="Pfam" id="PF07352">
    <property type="entry name" value="Phage_Mu_Gam"/>
    <property type="match status" value="1"/>
</dbReference>